<dbReference type="InterPro" id="IPR001870">
    <property type="entry name" value="B30.2/SPRY"/>
</dbReference>
<feature type="domain" description="B30.2/SPRY" evidence="10">
    <location>
        <begin position="355"/>
        <end position="546"/>
    </location>
</feature>
<dbReference type="InterPro" id="IPR017907">
    <property type="entry name" value="Znf_RING_CS"/>
</dbReference>
<dbReference type="Gene3D" id="4.10.830.40">
    <property type="match status" value="1"/>
</dbReference>
<keyword evidence="4" id="KW-0862">Zinc</keyword>
<evidence type="ECO:0000256" key="1">
    <source>
        <dbReference type="ARBA" id="ARBA00022588"/>
    </source>
</evidence>
<comment type="caution">
    <text evidence="11">The sequence shown here is derived from an EMBL/GenBank/DDBJ whole genome shotgun (WGS) entry which is preliminary data.</text>
</comment>
<accession>A0ABD1JSK9</accession>
<dbReference type="Pfam" id="PF00622">
    <property type="entry name" value="SPRY"/>
    <property type="match status" value="1"/>
</dbReference>
<name>A0ABD1JSK9_9TELE</name>
<dbReference type="CDD" id="cd19769">
    <property type="entry name" value="Bbox2_TRIM16-like"/>
    <property type="match status" value="1"/>
</dbReference>
<keyword evidence="3 6" id="KW-0863">Zinc-finger</keyword>
<dbReference type="InterPro" id="IPR043136">
    <property type="entry name" value="B30.2/SPRY_sf"/>
</dbReference>
<evidence type="ECO:0000259" key="8">
    <source>
        <dbReference type="PROSITE" id="PS50089"/>
    </source>
</evidence>
<reference evidence="11 12" key="1">
    <citation type="submission" date="2024-09" db="EMBL/GenBank/DDBJ databases">
        <title>A chromosome-level genome assembly of Gray's grenadier anchovy, Coilia grayii.</title>
        <authorList>
            <person name="Fu Z."/>
        </authorList>
    </citation>
    <scope>NUCLEOTIDE SEQUENCE [LARGE SCALE GENOMIC DNA]</scope>
    <source>
        <strain evidence="11">G4</strain>
        <tissue evidence="11">Muscle</tissue>
    </source>
</reference>
<dbReference type="SMART" id="SM00184">
    <property type="entry name" value="RING"/>
    <property type="match status" value="1"/>
</dbReference>
<feature type="domain" description="B box-type" evidence="9">
    <location>
        <begin position="150"/>
        <end position="190"/>
    </location>
</feature>
<dbReference type="Pfam" id="PF00643">
    <property type="entry name" value="zf-B_box"/>
    <property type="match status" value="1"/>
</dbReference>
<dbReference type="PROSITE" id="PS50089">
    <property type="entry name" value="ZF_RING_2"/>
    <property type="match status" value="1"/>
</dbReference>
<dbReference type="Gene3D" id="3.30.40.10">
    <property type="entry name" value="Zinc/RING finger domain, C3HC4 (zinc finger)"/>
    <property type="match status" value="1"/>
</dbReference>
<evidence type="ECO:0000256" key="6">
    <source>
        <dbReference type="PROSITE-ProRule" id="PRU00024"/>
    </source>
</evidence>
<protein>
    <submittedName>
        <fullName evidence="11">Uncharacterized protein</fullName>
    </submittedName>
</protein>
<dbReference type="PROSITE" id="PS00518">
    <property type="entry name" value="ZF_RING_1"/>
    <property type="match status" value="1"/>
</dbReference>
<evidence type="ECO:0000259" key="9">
    <source>
        <dbReference type="PROSITE" id="PS50119"/>
    </source>
</evidence>
<dbReference type="PANTHER" id="PTHR25465:SF5">
    <property type="entry name" value="E3 UBIQUITIN_ISG15 LIGASE TRIM25-RELATED"/>
    <property type="match status" value="1"/>
</dbReference>
<evidence type="ECO:0000256" key="2">
    <source>
        <dbReference type="ARBA" id="ARBA00022723"/>
    </source>
</evidence>
<dbReference type="GO" id="GO:0045087">
    <property type="term" value="P:innate immune response"/>
    <property type="evidence" value="ECO:0007669"/>
    <property type="project" value="UniProtKB-KW"/>
</dbReference>
<dbReference type="Proteomes" id="UP001591681">
    <property type="component" value="Unassembled WGS sequence"/>
</dbReference>
<evidence type="ECO:0000256" key="3">
    <source>
        <dbReference type="ARBA" id="ARBA00022771"/>
    </source>
</evidence>
<keyword evidence="2" id="KW-0479">Metal-binding</keyword>
<dbReference type="SUPFAM" id="SSF49899">
    <property type="entry name" value="Concanavalin A-like lectins/glucanases"/>
    <property type="match status" value="1"/>
</dbReference>
<keyword evidence="1" id="KW-0399">Innate immunity</keyword>
<keyword evidence="7" id="KW-0175">Coiled coil</keyword>
<evidence type="ECO:0000313" key="11">
    <source>
        <dbReference type="EMBL" id="KAL2089859.1"/>
    </source>
</evidence>
<dbReference type="PANTHER" id="PTHR25465">
    <property type="entry name" value="B-BOX DOMAIN CONTAINING"/>
    <property type="match status" value="1"/>
</dbReference>
<dbReference type="InterPro" id="IPR013320">
    <property type="entry name" value="ConA-like_dom_sf"/>
</dbReference>
<dbReference type="AlphaFoldDB" id="A0ABD1JSK9"/>
<dbReference type="Pfam" id="PF15227">
    <property type="entry name" value="zf-C3HC4_4"/>
    <property type="match status" value="1"/>
</dbReference>
<dbReference type="PROSITE" id="PS50188">
    <property type="entry name" value="B302_SPRY"/>
    <property type="match status" value="1"/>
</dbReference>
<sequence length="546" mass="62881">MAEASIPVAENHFQCPICIELLKDPVTIPCGHTYCMDCIKKCWDKEEEKNVYSCPQCRQTFNPRPVLCRNPILADMVAKLKAQGLQNVQNDEVEFAGPGDVECTICIGRKRKADKSCLECLDSYCALHFCRHEELLSGKKHKVVEATVQLQSKMCLEHGKPLEAFCNTDKKCVCVACITDQHKGHDVVSPANAKKDKEVELKWKLQTEISNRETELKKLADNADSLKSSAQTSVETMESGFAELLVLIEQKRAEVVEMIRAKERAELSRAEQLQEEIRVLKKKTADMEQLGSKEDDIHFLQNLPLLSPDDLPHFAFNGNYSFYPPALKSYCEVIMKKLKEVCNENVGHIWRHVNFRFLQSSTVSKSQWEYYSCKPKLDKNTAFRHHEISEEDTKVEWSHEVLCWGRNWPRFTDCRQVLCEDAAPQVAYWKVKWESERDYEISIAVAYDDIERRGDGNKCRFGRNDKSWCLERSDSSLSFFHNNIETEIPGPIPSEVGVYLNQKEGILAFYDMDRCDPEIIFRVQARFTKPLYPGFYVTSFCSVEIF</sequence>
<evidence type="ECO:0000256" key="4">
    <source>
        <dbReference type="ARBA" id="ARBA00022833"/>
    </source>
</evidence>
<dbReference type="Pfam" id="PF25600">
    <property type="entry name" value="TRIM_CC"/>
    <property type="match status" value="1"/>
</dbReference>
<dbReference type="Gene3D" id="2.60.120.920">
    <property type="match status" value="1"/>
</dbReference>
<dbReference type="InterPro" id="IPR051051">
    <property type="entry name" value="E3_ubiq-ligase_TRIM/RNF"/>
</dbReference>
<dbReference type="InterPro" id="IPR001841">
    <property type="entry name" value="Znf_RING"/>
</dbReference>
<keyword evidence="12" id="KW-1185">Reference proteome</keyword>
<gene>
    <name evidence="11" type="ORF">ACEWY4_014547</name>
</gene>
<dbReference type="InterPro" id="IPR013083">
    <property type="entry name" value="Znf_RING/FYVE/PHD"/>
</dbReference>
<evidence type="ECO:0000256" key="7">
    <source>
        <dbReference type="SAM" id="Coils"/>
    </source>
</evidence>
<evidence type="ECO:0000256" key="5">
    <source>
        <dbReference type="ARBA" id="ARBA00022859"/>
    </source>
</evidence>
<proteinExistence type="predicted"/>
<evidence type="ECO:0000313" key="12">
    <source>
        <dbReference type="Proteomes" id="UP001591681"/>
    </source>
</evidence>
<dbReference type="InterPro" id="IPR000315">
    <property type="entry name" value="Znf_B-box"/>
</dbReference>
<dbReference type="SMART" id="SM00336">
    <property type="entry name" value="BBOX"/>
    <property type="match status" value="1"/>
</dbReference>
<feature type="domain" description="RING-type" evidence="8">
    <location>
        <begin position="15"/>
        <end position="58"/>
    </location>
</feature>
<dbReference type="GO" id="GO:0008270">
    <property type="term" value="F:zinc ion binding"/>
    <property type="evidence" value="ECO:0007669"/>
    <property type="project" value="UniProtKB-KW"/>
</dbReference>
<dbReference type="SUPFAM" id="SSF57845">
    <property type="entry name" value="B-box zinc-binding domain"/>
    <property type="match status" value="1"/>
</dbReference>
<dbReference type="EMBL" id="JBHFQA010000012">
    <property type="protein sequence ID" value="KAL2089859.1"/>
    <property type="molecule type" value="Genomic_DNA"/>
</dbReference>
<feature type="coiled-coil region" evidence="7">
    <location>
        <begin position="209"/>
        <end position="290"/>
    </location>
</feature>
<organism evidence="11 12">
    <name type="scientific">Coilia grayii</name>
    <name type="common">Gray's grenadier anchovy</name>
    <dbReference type="NCBI Taxonomy" id="363190"/>
    <lineage>
        <taxon>Eukaryota</taxon>
        <taxon>Metazoa</taxon>
        <taxon>Chordata</taxon>
        <taxon>Craniata</taxon>
        <taxon>Vertebrata</taxon>
        <taxon>Euteleostomi</taxon>
        <taxon>Actinopterygii</taxon>
        <taxon>Neopterygii</taxon>
        <taxon>Teleostei</taxon>
        <taxon>Clupei</taxon>
        <taxon>Clupeiformes</taxon>
        <taxon>Clupeoidei</taxon>
        <taxon>Engraulidae</taxon>
        <taxon>Coilinae</taxon>
        <taxon>Coilia</taxon>
    </lineage>
</organism>
<keyword evidence="5" id="KW-0391">Immunity</keyword>
<evidence type="ECO:0000259" key="10">
    <source>
        <dbReference type="PROSITE" id="PS50188"/>
    </source>
</evidence>
<dbReference type="PROSITE" id="PS50119">
    <property type="entry name" value="ZF_BBOX"/>
    <property type="match status" value="1"/>
</dbReference>
<dbReference type="Gene3D" id="3.30.160.60">
    <property type="entry name" value="Classic Zinc Finger"/>
    <property type="match status" value="1"/>
</dbReference>
<dbReference type="InterPro" id="IPR003877">
    <property type="entry name" value="SPRY_dom"/>
</dbReference>
<dbReference type="SUPFAM" id="SSF57850">
    <property type="entry name" value="RING/U-box"/>
    <property type="match status" value="1"/>
</dbReference>
<dbReference type="InterPro" id="IPR058030">
    <property type="entry name" value="TRIM8/14/16/25/29/45/65_CC"/>
</dbReference>